<dbReference type="PANTHER" id="PTHR33184">
    <property type="entry name" value="PROTEIN TAPETUM DETERMINANT 1-LIKE-RELATED"/>
    <property type="match status" value="1"/>
</dbReference>
<name>A0ABR0WMB9_REHGL</name>
<proteinExistence type="predicted"/>
<sequence length="237" mass="26299">MYIAICCCAISASLFCLPLQFLNRAFIWLSMPCPHVYMFQARAPSAESTQLDSVIPKPSSSEANSMGFYFLDACKNMKSESSLWRRRVVARFTAGLAVIFLLLIIGVYTGHGFVEFRPVLSQMRSSISAQIKTVSLSHRKLLNNVISQGPTEPLPNGIPTYTVEIMNVCVSGCDISAIHLTCGWFSSARLVNPRVFKRLRFDDCLVNDGKPLANGRTLSFQYANTFPYSLAVSSVRC</sequence>
<comment type="caution">
    <text evidence="4">The sequence shown here is derived from an EMBL/GenBank/DDBJ whole genome shotgun (WGS) entry which is preliminary data.</text>
</comment>
<keyword evidence="1 3" id="KW-0732">Signal</keyword>
<dbReference type="Proteomes" id="UP001318860">
    <property type="component" value="Unassembled WGS sequence"/>
</dbReference>
<keyword evidence="5" id="KW-1185">Reference proteome</keyword>
<dbReference type="EMBL" id="JABTTQ020000010">
    <property type="protein sequence ID" value="KAK6148046.1"/>
    <property type="molecule type" value="Genomic_DNA"/>
</dbReference>
<dbReference type="Pfam" id="PF24068">
    <property type="entry name" value="TPD1_C"/>
    <property type="match status" value="1"/>
</dbReference>
<keyword evidence="2" id="KW-0812">Transmembrane</keyword>
<protein>
    <submittedName>
        <fullName evidence="4">Uncharacterized protein</fullName>
    </submittedName>
</protein>
<feature type="transmembrane region" description="Helical" evidence="2">
    <location>
        <begin position="92"/>
        <end position="114"/>
    </location>
</feature>
<evidence type="ECO:0000313" key="4">
    <source>
        <dbReference type="EMBL" id="KAK6148046.1"/>
    </source>
</evidence>
<evidence type="ECO:0000256" key="3">
    <source>
        <dbReference type="SAM" id="SignalP"/>
    </source>
</evidence>
<keyword evidence="2" id="KW-1133">Transmembrane helix</keyword>
<gene>
    <name evidence="4" type="ORF">DH2020_018958</name>
</gene>
<evidence type="ECO:0000256" key="1">
    <source>
        <dbReference type="ARBA" id="ARBA00022729"/>
    </source>
</evidence>
<feature type="chain" id="PRO_5045673728" evidence="3">
    <location>
        <begin position="17"/>
        <end position="237"/>
    </location>
</feature>
<feature type="signal peptide" evidence="3">
    <location>
        <begin position="1"/>
        <end position="16"/>
    </location>
</feature>
<accession>A0ABR0WMB9</accession>
<evidence type="ECO:0000256" key="2">
    <source>
        <dbReference type="SAM" id="Phobius"/>
    </source>
</evidence>
<dbReference type="InterPro" id="IPR040361">
    <property type="entry name" value="TPD1"/>
</dbReference>
<evidence type="ECO:0000313" key="5">
    <source>
        <dbReference type="Proteomes" id="UP001318860"/>
    </source>
</evidence>
<keyword evidence="2" id="KW-0472">Membrane</keyword>
<reference evidence="4 5" key="1">
    <citation type="journal article" date="2021" name="Comput. Struct. Biotechnol. J.">
        <title>De novo genome assembly of the potent medicinal plant Rehmannia glutinosa using nanopore technology.</title>
        <authorList>
            <person name="Ma L."/>
            <person name="Dong C."/>
            <person name="Song C."/>
            <person name="Wang X."/>
            <person name="Zheng X."/>
            <person name="Niu Y."/>
            <person name="Chen S."/>
            <person name="Feng W."/>
        </authorList>
    </citation>
    <scope>NUCLEOTIDE SEQUENCE [LARGE SCALE GENOMIC DNA]</scope>
    <source>
        <strain evidence="4">DH-2019</strain>
    </source>
</reference>
<dbReference type="PANTHER" id="PTHR33184:SF67">
    <property type="entry name" value="PROTEIN TAPETUM DETERMINANT 1"/>
    <property type="match status" value="1"/>
</dbReference>
<organism evidence="4 5">
    <name type="scientific">Rehmannia glutinosa</name>
    <name type="common">Chinese foxglove</name>
    <dbReference type="NCBI Taxonomy" id="99300"/>
    <lineage>
        <taxon>Eukaryota</taxon>
        <taxon>Viridiplantae</taxon>
        <taxon>Streptophyta</taxon>
        <taxon>Embryophyta</taxon>
        <taxon>Tracheophyta</taxon>
        <taxon>Spermatophyta</taxon>
        <taxon>Magnoliopsida</taxon>
        <taxon>eudicotyledons</taxon>
        <taxon>Gunneridae</taxon>
        <taxon>Pentapetalae</taxon>
        <taxon>asterids</taxon>
        <taxon>lamiids</taxon>
        <taxon>Lamiales</taxon>
        <taxon>Orobanchaceae</taxon>
        <taxon>Rehmannieae</taxon>
        <taxon>Rehmannia</taxon>
    </lineage>
</organism>